<evidence type="ECO:0000259" key="4">
    <source>
        <dbReference type="PROSITE" id="PS50887"/>
    </source>
</evidence>
<evidence type="ECO:0000259" key="3">
    <source>
        <dbReference type="PROSITE" id="PS50885"/>
    </source>
</evidence>
<dbReference type="NCBIfam" id="NF008807">
    <property type="entry name" value="PRK11829.1"/>
    <property type="match status" value="1"/>
</dbReference>
<accession>A0A855EYH4</accession>
<dbReference type="Pfam" id="PF00990">
    <property type="entry name" value="GGDEF"/>
    <property type="match status" value="1"/>
</dbReference>
<dbReference type="PROSITE" id="PS50887">
    <property type="entry name" value="GGDEF"/>
    <property type="match status" value="1"/>
</dbReference>
<protein>
    <submittedName>
        <fullName evidence="5">Biofilm formation regulator HmsP</fullName>
    </submittedName>
</protein>
<keyword evidence="1" id="KW-0472">Membrane</keyword>
<keyword evidence="1" id="KW-1133">Transmembrane helix</keyword>
<proteinExistence type="predicted"/>
<name>A0A855EYH4_9ENTR</name>
<dbReference type="Gene3D" id="3.20.20.450">
    <property type="entry name" value="EAL domain"/>
    <property type="match status" value="1"/>
</dbReference>
<dbReference type="SMART" id="SM00267">
    <property type="entry name" value="GGDEF"/>
    <property type="match status" value="1"/>
</dbReference>
<dbReference type="Gene3D" id="3.30.70.270">
    <property type="match status" value="1"/>
</dbReference>
<dbReference type="Gene3D" id="6.10.340.10">
    <property type="match status" value="1"/>
</dbReference>
<evidence type="ECO:0000313" key="5">
    <source>
        <dbReference type="EMBL" id="PHH06372.1"/>
    </source>
</evidence>
<dbReference type="InterPro" id="IPR035919">
    <property type="entry name" value="EAL_sf"/>
</dbReference>
<comment type="caution">
    <text evidence="5">The sequence shown here is derived from an EMBL/GenBank/DDBJ whole genome shotgun (WGS) entry which is preliminary data.</text>
</comment>
<organism evidence="5 6">
    <name type="scientific">Leclercia adecarboxylata</name>
    <dbReference type="NCBI Taxonomy" id="83655"/>
    <lineage>
        <taxon>Bacteria</taxon>
        <taxon>Pseudomonadati</taxon>
        <taxon>Pseudomonadota</taxon>
        <taxon>Gammaproteobacteria</taxon>
        <taxon>Enterobacterales</taxon>
        <taxon>Enterobacteriaceae</taxon>
        <taxon>Leclercia</taxon>
    </lineage>
</organism>
<evidence type="ECO:0000256" key="1">
    <source>
        <dbReference type="SAM" id="Phobius"/>
    </source>
</evidence>
<dbReference type="InterPro" id="IPR050706">
    <property type="entry name" value="Cyclic-di-GMP_PDE-like"/>
</dbReference>
<dbReference type="InterPro" id="IPR043128">
    <property type="entry name" value="Rev_trsase/Diguanyl_cyclase"/>
</dbReference>
<dbReference type="PANTHER" id="PTHR33121:SF77">
    <property type="entry name" value="CYCLIC DI-GMP PHOSPHODIESTERASE PDEK-RELATED"/>
    <property type="match status" value="1"/>
</dbReference>
<dbReference type="InterPro" id="IPR033419">
    <property type="entry name" value="GAPES3"/>
</dbReference>
<sequence length="669" mass="75797">MLRVSRSLTIKQMAMVTAVTMVFVFVFCVILLFHAIQQNRYNTATQLESIARSIREPLSAAILKGDIPQAESIIKSIKPAGVVSQADVVLPNQFQALRMNFIPERPVPVMVKRLFEMPVQISLPVYSLQRPANPQPLAYLVLQSDSWRMYKFVISWVSTLVTTYLLLTLMLTVALTWCINRLIVHPLRKIARELDTLSPQQQVGHQLPVPRLHHDDEIGMLIRSYNLNQQRMMRQHEELNHNATRFAVSDLPNKAFLMALLEQAVKRQQTFALMVVACETLQDTAGVLKESQREMVLLTLVEKLKSVLSPRMVLTQVSAYDFVIIANGVKEPWHAITLGQQVLTVMNERLPVQGIQLRPSASIGIAMFNGNLTAEQLFRRAFSAAFTARQKGKNQIQFFEPEQMEKAQQRLSEENDILTALDHNHFAIWLQPQVELHTGKVKSAEALLRMRQPDGSWELPEGLIDRIENCGLMVTVGQWVLEESCRVLSAWQSRGVMMPLSVNLSALQLMHPNMVPELLELIKRYRIQPDTLILEVTESRRIDDPNEAVAILRPLRNAGVRIALDDFGMGYAGLRQLQHMKALPVDVLKIDKAFVDGLPDDSSMVEAIIQMAHSLKLEIIAEGIETEAQRSWLANAGVECGQGYLFAKAVPHDIFESRYLRQNDHHTDD</sequence>
<dbReference type="SUPFAM" id="SSF141868">
    <property type="entry name" value="EAL domain-like"/>
    <property type="match status" value="1"/>
</dbReference>
<dbReference type="InterPro" id="IPR003660">
    <property type="entry name" value="HAMP_dom"/>
</dbReference>
<keyword evidence="1" id="KW-0812">Transmembrane</keyword>
<dbReference type="GO" id="GO:0071111">
    <property type="term" value="F:cyclic-guanylate-specific phosphodiesterase activity"/>
    <property type="evidence" value="ECO:0007669"/>
    <property type="project" value="InterPro"/>
</dbReference>
<feature type="domain" description="GGDEF" evidence="4">
    <location>
        <begin position="269"/>
        <end position="401"/>
    </location>
</feature>
<evidence type="ECO:0000313" key="6">
    <source>
        <dbReference type="Proteomes" id="UP000222768"/>
    </source>
</evidence>
<dbReference type="SUPFAM" id="SSF55073">
    <property type="entry name" value="Nucleotide cyclase"/>
    <property type="match status" value="1"/>
</dbReference>
<dbReference type="EMBL" id="PDLK01000002">
    <property type="protein sequence ID" value="PHH06372.1"/>
    <property type="molecule type" value="Genomic_DNA"/>
</dbReference>
<dbReference type="InterPro" id="IPR001633">
    <property type="entry name" value="EAL_dom"/>
</dbReference>
<feature type="domain" description="EAL" evidence="2">
    <location>
        <begin position="410"/>
        <end position="663"/>
    </location>
</feature>
<reference evidence="6" key="1">
    <citation type="submission" date="2017-09" db="EMBL/GenBank/DDBJ databases">
        <title>FDA dAtabase for Regulatory Grade micrObial Sequences (FDA-ARGOS): Supporting development and validation of Infectious Disease Dx tests.</title>
        <authorList>
            <person name="Minogue T."/>
            <person name="Wolcott M."/>
            <person name="Wasieloski L."/>
            <person name="Aguilar W."/>
            <person name="Moore D."/>
            <person name="Tallon L."/>
            <person name="Sadzewicz L."/>
            <person name="Ott S."/>
            <person name="Zhao X."/>
            <person name="Nagaraj S."/>
            <person name="Vavikolanu K."/>
            <person name="Aluvathingal J."/>
            <person name="Nadendla S."/>
            <person name="Sichtig H."/>
        </authorList>
    </citation>
    <scope>NUCLEOTIDE SEQUENCE [LARGE SCALE GENOMIC DNA]</scope>
    <source>
        <strain evidence="6">FDAARGOS_404</strain>
    </source>
</reference>
<dbReference type="Pfam" id="PF00563">
    <property type="entry name" value="EAL"/>
    <property type="match status" value="1"/>
</dbReference>
<feature type="transmembrane region" description="Helical" evidence="1">
    <location>
        <begin position="12"/>
        <end position="33"/>
    </location>
</feature>
<dbReference type="Proteomes" id="UP000222768">
    <property type="component" value="Unassembled WGS sequence"/>
</dbReference>
<dbReference type="InterPro" id="IPR029787">
    <property type="entry name" value="Nucleotide_cyclase"/>
</dbReference>
<dbReference type="AlphaFoldDB" id="A0A855EYH4"/>
<dbReference type="PROSITE" id="PS50885">
    <property type="entry name" value="HAMP"/>
    <property type="match status" value="1"/>
</dbReference>
<feature type="transmembrane region" description="Helical" evidence="1">
    <location>
        <begin position="152"/>
        <end position="177"/>
    </location>
</feature>
<dbReference type="PROSITE" id="PS50883">
    <property type="entry name" value="EAL"/>
    <property type="match status" value="1"/>
</dbReference>
<dbReference type="GO" id="GO:0007165">
    <property type="term" value="P:signal transduction"/>
    <property type="evidence" value="ECO:0007669"/>
    <property type="project" value="InterPro"/>
</dbReference>
<dbReference type="InterPro" id="IPR000160">
    <property type="entry name" value="GGDEF_dom"/>
</dbReference>
<dbReference type="PANTHER" id="PTHR33121">
    <property type="entry name" value="CYCLIC DI-GMP PHOSPHODIESTERASE PDEF"/>
    <property type="match status" value="1"/>
</dbReference>
<evidence type="ECO:0000259" key="2">
    <source>
        <dbReference type="PROSITE" id="PS50883"/>
    </source>
</evidence>
<dbReference type="GO" id="GO:0016020">
    <property type="term" value="C:membrane"/>
    <property type="evidence" value="ECO:0007669"/>
    <property type="project" value="InterPro"/>
</dbReference>
<gene>
    <name evidence="5" type="ORF">CRX53_21700</name>
</gene>
<dbReference type="CDD" id="cd01948">
    <property type="entry name" value="EAL"/>
    <property type="match status" value="1"/>
</dbReference>
<feature type="domain" description="HAMP" evidence="3">
    <location>
        <begin position="181"/>
        <end position="237"/>
    </location>
</feature>
<dbReference type="Pfam" id="PF17154">
    <property type="entry name" value="GAPES3"/>
    <property type="match status" value="1"/>
</dbReference>
<dbReference type="SMART" id="SM00052">
    <property type="entry name" value="EAL"/>
    <property type="match status" value="1"/>
</dbReference>